<dbReference type="AlphaFoldDB" id="X6MLJ7"/>
<comment type="caution">
    <text evidence="2">The sequence shown here is derived from an EMBL/GenBank/DDBJ whole genome shotgun (WGS) entry which is preliminary data.</text>
</comment>
<reference evidence="2 3" key="1">
    <citation type="journal article" date="2013" name="Curr. Biol.">
        <title>The Genome of the Foraminiferan Reticulomyxa filosa.</title>
        <authorList>
            <person name="Glockner G."/>
            <person name="Hulsmann N."/>
            <person name="Schleicher M."/>
            <person name="Noegel A.A."/>
            <person name="Eichinger L."/>
            <person name="Gallinger C."/>
            <person name="Pawlowski J."/>
            <person name="Sierra R."/>
            <person name="Euteneuer U."/>
            <person name="Pillet L."/>
            <person name="Moustafa A."/>
            <person name="Platzer M."/>
            <person name="Groth M."/>
            <person name="Szafranski K."/>
            <person name="Schliwa M."/>
        </authorList>
    </citation>
    <scope>NUCLEOTIDE SEQUENCE [LARGE SCALE GENOMIC DNA]</scope>
</reference>
<keyword evidence="1" id="KW-0812">Transmembrane</keyword>
<evidence type="ECO:0000313" key="3">
    <source>
        <dbReference type="Proteomes" id="UP000023152"/>
    </source>
</evidence>
<proteinExistence type="predicted"/>
<keyword evidence="3" id="KW-1185">Reference proteome</keyword>
<gene>
    <name evidence="2" type="ORF">RFI_22845</name>
</gene>
<keyword evidence="1" id="KW-1133">Transmembrane helix</keyword>
<dbReference type="EMBL" id="ASPP01019994">
    <property type="protein sequence ID" value="ETO14521.1"/>
    <property type="molecule type" value="Genomic_DNA"/>
</dbReference>
<evidence type="ECO:0000256" key="1">
    <source>
        <dbReference type="SAM" id="Phobius"/>
    </source>
</evidence>
<name>X6MLJ7_RETFI</name>
<keyword evidence="1" id="KW-0472">Membrane</keyword>
<dbReference type="Proteomes" id="UP000023152">
    <property type="component" value="Unassembled WGS sequence"/>
</dbReference>
<organism evidence="2 3">
    <name type="scientific">Reticulomyxa filosa</name>
    <dbReference type="NCBI Taxonomy" id="46433"/>
    <lineage>
        <taxon>Eukaryota</taxon>
        <taxon>Sar</taxon>
        <taxon>Rhizaria</taxon>
        <taxon>Retaria</taxon>
        <taxon>Foraminifera</taxon>
        <taxon>Monothalamids</taxon>
        <taxon>Reticulomyxidae</taxon>
        <taxon>Reticulomyxa</taxon>
    </lineage>
</organism>
<dbReference type="OrthoDB" id="426882at2759"/>
<sequence>MFFIIYFFCCGRVCDLIIFSHFSFFYKLMTEQQAIFKKRKKKRFLNLKKIFLLGKEHDASKYGPTDPHFMYFLDEAQLKWKGKIIPNTKAMAVITFCDPAGIYFFRFNIPDIGNIVLFHTHLPSGNMKLRVRFHWYADRNMTRILVWYVVGLWISQGPMILIFGKIKVIKYFFTFITIFLK</sequence>
<accession>X6MLJ7</accession>
<evidence type="ECO:0000313" key="2">
    <source>
        <dbReference type="EMBL" id="ETO14521.1"/>
    </source>
</evidence>
<protein>
    <submittedName>
        <fullName evidence="2">Rieske non-heme iron oxygenase family protein</fullName>
    </submittedName>
</protein>
<feature type="transmembrane region" description="Helical" evidence="1">
    <location>
        <begin position="145"/>
        <end position="164"/>
    </location>
</feature>